<dbReference type="Proteomes" id="UP000636479">
    <property type="component" value="Unassembled WGS sequence"/>
</dbReference>
<evidence type="ECO:0000313" key="3">
    <source>
        <dbReference type="Proteomes" id="UP000636479"/>
    </source>
</evidence>
<feature type="compositionally biased region" description="Polar residues" evidence="1">
    <location>
        <begin position="1"/>
        <end position="14"/>
    </location>
</feature>
<comment type="caution">
    <text evidence="2">The sequence shown here is derived from an EMBL/GenBank/DDBJ whole genome shotgun (WGS) entry which is preliminary data.</text>
</comment>
<proteinExistence type="predicted"/>
<dbReference type="EMBL" id="JACAZF010000002">
    <property type="protein sequence ID" value="KAF7311765.1"/>
    <property type="molecule type" value="Genomic_DNA"/>
</dbReference>
<evidence type="ECO:0000313" key="2">
    <source>
        <dbReference type="EMBL" id="KAF7311765.1"/>
    </source>
</evidence>
<sequence>MLTGSQTTPTLTPSERSRLVRSTRKLQAVLGAAPQDIEAAVFNAPRANCRWTSPETNGRPLCAPHCAHLFLDERHRSFRDLSDDILSSPPIPLSPTSINSSRTPSPPVVELKAPQDRRRQHAAKLSRTLGENVAPELLQSSPVPIPGLRRSTSVFGLESSRSPAPRPQTMARSLSMYSTTSDSDESFVLVSAPPAPAVVPSSQLLSGEPHIFSHDILFAFVFDAIASTCDGTASR</sequence>
<protein>
    <submittedName>
        <fullName evidence="2">Uncharacterized protein</fullName>
    </submittedName>
</protein>
<dbReference type="RefSeq" id="XP_037223873.1">
    <property type="nucleotide sequence ID" value="XM_037358778.1"/>
</dbReference>
<gene>
    <name evidence="2" type="ORF">MIND_00186900</name>
</gene>
<feature type="compositionally biased region" description="Low complexity" evidence="1">
    <location>
        <begin position="89"/>
        <end position="101"/>
    </location>
</feature>
<dbReference type="AlphaFoldDB" id="A0A8H6T470"/>
<keyword evidence="3" id="KW-1185">Reference proteome</keyword>
<dbReference type="GeneID" id="59341294"/>
<accession>A0A8H6T470</accession>
<organism evidence="2 3">
    <name type="scientific">Mycena indigotica</name>
    <dbReference type="NCBI Taxonomy" id="2126181"/>
    <lineage>
        <taxon>Eukaryota</taxon>
        <taxon>Fungi</taxon>
        <taxon>Dikarya</taxon>
        <taxon>Basidiomycota</taxon>
        <taxon>Agaricomycotina</taxon>
        <taxon>Agaricomycetes</taxon>
        <taxon>Agaricomycetidae</taxon>
        <taxon>Agaricales</taxon>
        <taxon>Marasmiineae</taxon>
        <taxon>Mycenaceae</taxon>
        <taxon>Mycena</taxon>
    </lineage>
</organism>
<dbReference type="OrthoDB" id="3215907at2759"/>
<evidence type="ECO:0000256" key="1">
    <source>
        <dbReference type="SAM" id="MobiDB-lite"/>
    </source>
</evidence>
<feature type="region of interest" description="Disordered" evidence="1">
    <location>
        <begin position="1"/>
        <end position="20"/>
    </location>
</feature>
<reference evidence="2" key="1">
    <citation type="submission" date="2020-05" db="EMBL/GenBank/DDBJ databases">
        <title>Mycena genomes resolve the evolution of fungal bioluminescence.</title>
        <authorList>
            <person name="Tsai I.J."/>
        </authorList>
    </citation>
    <scope>NUCLEOTIDE SEQUENCE</scope>
    <source>
        <strain evidence="2">171206Taipei</strain>
    </source>
</reference>
<feature type="region of interest" description="Disordered" evidence="1">
    <location>
        <begin position="89"/>
        <end position="121"/>
    </location>
</feature>
<name>A0A8H6T470_9AGAR</name>